<evidence type="ECO:0000256" key="3">
    <source>
        <dbReference type="SAM" id="Phobius"/>
    </source>
</evidence>
<accession>A0A426XI20</accession>
<evidence type="ECO:0000256" key="1">
    <source>
        <dbReference type="ARBA" id="ARBA00022618"/>
    </source>
</evidence>
<protein>
    <recommendedName>
        <fullName evidence="4">Cyclin N-terminal domain-containing protein</fullName>
    </recommendedName>
</protein>
<evidence type="ECO:0000313" key="5">
    <source>
        <dbReference type="EMBL" id="RRT39149.1"/>
    </source>
</evidence>
<dbReference type="GO" id="GO:0051301">
    <property type="term" value="P:cell division"/>
    <property type="evidence" value="ECO:0007669"/>
    <property type="project" value="UniProtKB-KW"/>
</dbReference>
<dbReference type="Proteomes" id="UP000287651">
    <property type="component" value="Unassembled WGS sequence"/>
</dbReference>
<keyword evidence="3" id="KW-1133">Transmembrane helix</keyword>
<dbReference type="EMBL" id="AMZH03020458">
    <property type="protein sequence ID" value="RRT39149.1"/>
    <property type="molecule type" value="Genomic_DNA"/>
</dbReference>
<evidence type="ECO:0000256" key="2">
    <source>
        <dbReference type="ARBA" id="ARBA00023306"/>
    </source>
</evidence>
<keyword evidence="2" id="KW-0131">Cell cycle</keyword>
<keyword evidence="3" id="KW-0472">Membrane</keyword>
<dbReference type="InterPro" id="IPR036915">
    <property type="entry name" value="Cyclin-like_sf"/>
</dbReference>
<feature type="transmembrane region" description="Helical" evidence="3">
    <location>
        <begin position="197"/>
        <end position="218"/>
    </location>
</feature>
<evidence type="ECO:0000313" key="6">
    <source>
        <dbReference type="Proteomes" id="UP000287651"/>
    </source>
</evidence>
<sequence length="324" mass="35623">MLAVNYLDRCFLPSAAAGGLRLQKDKPWMGRLAAVACLSLAAKVEETIVPLLLDLQAAATPEPEENKYVFEAKTIRRMELLVLSTLSWRMNPVTPLSFVHHLLLRIYPKDKNAISTTTAARIRELVGGCETILLSVIAVFLVNLTLVRGLVYPRLEMGPVSCIRVGRCGAASRGRRRCRRFLRDPPPHCLPQRSKGWILFIYWHVTCALIASPSYVTLLTCQSNLQEKVEECYQLMMESMVPAGGITGHKRKHSASSSSHCHTWPASPDGVVGSCFSCESSSSGGDSWTICPSSASSSPEIRPSKRPNSTANKTFGDLFAFVPM</sequence>
<dbReference type="AlphaFoldDB" id="A0A426XI20"/>
<comment type="caution">
    <text evidence="5">The sequence shown here is derived from an EMBL/GenBank/DDBJ whole genome shotgun (WGS) entry which is preliminary data.</text>
</comment>
<dbReference type="InterPro" id="IPR006671">
    <property type="entry name" value="Cyclin_N"/>
</dbReference>
<organism evidence="5 6">
    <name type="scientific">Ensete ventricosum</name>
    <name type="common">Abyssinian banana</name>
    <name type="synonym">Musa ensete</name>
    <dbReference type="NCBI Taxonomy" id="4639"/>
    <lineage>
        <taxon>Eukaryota</taxon>
        <taxon>Viridiplantae</taxon>
        <taxon>Streptophyta</taxon>
        <taxon>Embryophyta</taxon>
        <taxon>Tracheophyta</taxon>
        <taxon>Spermatophyta</taxon>
        <taxon>Magnoliopsida</taxon>
        <taxon>Liliopsida</taxon>
        <taxon>Zingiberales</taxon>
        <taxon>Musaceae</taxon>
        <taxon>Ensete</taxon>
    </lineage>
</organism>
<dbReference type="InterPro" id="IPR039361">
    <property type="entry name" value="Cyclin"/>
</dbReference>
<keyword evidence="3" id="KW-0812">Transmembrane</keyword>
<dbReference type="PANTHER" id="PTHR10177">
    <property type="entry name" value="CYCLINS"/>
    <property type="match status" value="1"/>
</dbReference>
<evidence type="ECO:0000259" key="4">
    <source>
        <dbReference type="Pfam" id="PF00134"/>
    </source>
</evidence>
<feature type="transmembrane region" description="Helical" evidence="3">
    <location>
        <begin position="131"/>
        <end position="151"/>
    </location>
</feature>
<gene>
    <name evidence="5" type="ORF">B296_00017189</name>
</gene>
<dbReference type="SUPFAM" id="SSF47954">
    <property type="entry name" value="Cyclin-like"/>
    <property type="match status" value="1"/>
</dbReference>
<keyword evidence="1" id="KW-0132">Cell division</keyword>
<dbReference type="Pfam" id="PF00134">
    <property type="entry name" value="Cyclin_N"/>
    <property type="match status" value="1"/>
</dbReference>
<reference evidence="5 6" key="1">
    <citation type="journal article" date="2014" name="Agronomy (Basel)">
        <title>A Draft Genome Sequence for Ensete ventricosum, the Drought-Tolerant Tree Against Hunger.</title>
        <authorList>
            <person name="Harrison J."/>
            <person name="Moore K.A."/>
            <person name="Paszkiewicz K."/>
            <person name="Jones T."/>
            <person name="Grant M."/>
            <person name="Ambacheew D."/>
            <person name="Muzemil S."/>
            <person name="Studholme D.J."/>
        </authorList>
    </citation>
    <scope>NUCLEOTIDE SEQUENCE [LARGE SCALE GENOMIC DNA]</scope>
</reference>
<proteinExistence type="predicted"/>
<dbReference type="Gene3D" id="1.10.472.10">
    <property type="entry name" value="Cyclin-like"/>
    <property type="match status" value="2"/>
</dbReference>
<name>A0A426XI20_ENSVE</name>
<feature type="domain" description="Cyclin N-terminal" evidence="4">
    <location>
        <begin position="1"/>
        <end position="91"/>
    </location>
</feature>